<dbReference type="Proteomes" id="UP000636448">
    <property type="component" value="Segment"/>
</dbReference>
<proteinExistence type="predicted"/>
<dbReference type="EMBL" id="MW507136">
    <property type="protein sequence ID" value="QRI46025.1"/>
    <property type="molecule type" value="Genomic_DNA"/>
</dbReference>
<gene>
    <name evidence="1" type="primary">28</name>
    <name evidence="1" type="ORF">SEA_CROSS_28</name>
</gene>
<sequence length="55" mass="6422">MTDKDVKKALNSLYEQRRNAARGMEKAKSAGNRILEQRYKREIARLDGEIRNLES</sequence>
<reference evidence="1" key="1">
    <citation type="submission" date="2021-01" db="EMBL/GenBank/DDBJ databases">
        <authorList>
            <person name="Cross R.J."/>
            <person name="Barba J."/>
            <person name="Blythe E.G."/>
            <person name="Coyle J.M."/>
            <person name="Eastland I.T."/>
            <person name="Kejriwal A."/>
            <person name="Njogu C.R."/>
            <person name="Richardson P.K."/>
            <person name="Maneekul J."/>
            <person name="Nayek S."/>
            <person name="Hughes L.E."/>
            <person name="Garlena R.A."/>
            <person name="Russell D.A."/>
            <person name="Pope W.H."/>
            <person name="Jacobs-Sera D."/>
            <person name="Hatfull G.F."/>
        </authorList>
    </citation>
    <scope>NUCLEOTIDE SEQUENCE</scope>
</reference>
<accession>A0A890UQX7</accession>
<name>A0A890UQX7_9CAUD</name>
<evidence type="ECO:0000313" key="1">
    <source>
        <dbReference type="EMBL" id="QRI46025.1"/>
    </source>
</evidence>
<protein>
    <submittedName>
        <fullName evidence="1">Uncharacterized protein</fullName>
    </submittedName>
</protein>
<evidence type="ECO:0000313" key="2">
    <source>
        <dbReference type="Proteomes" id="UP000636448"/>
    </source>
</evidence>
<organism evidence="1 2">
    <name type="scientific">Streptomyces phage Cross</name>
    <dbReference type="NCBI Taxonomy" id="2805844"/>
    <lineage>
        <taxon>Viruses</taxon>
        <taxon>Duplodnaviria</taxon>
        <taxon>Heunggongvirae</taxon>
        <taxon>Uroviricota</taxon>
        <taxon>Caudoviricetes</taxon>
        <taxon>Stanwilliamsviridae</taxon>
        <taxon>Boydwoodruffvirinae</taxon>
        <taxon>Samistivirus</taxon>
        <taxon>Samistivirus peebs</taxon>
    </lineage>
</organism>